<dbReference type="PaxDb" id="29760-VIT_01s0010g03080.t01"/>
<dbReference type="PANTHER" id="PTHR34280">
    <property type="entry name" value="OS01G0920100 PROTEIN"/>
    <property type="match status" value="1"/>
</dbReference>
<keyword evidence="1" id="KW-0732">Signal</keyword>
<keyword evidence="3" id="KW-1185">Reference proteome</keyword>
<dbReference type="HOGENOM" id="CLU_2487954_0_0_1"/>
<dbReference type="PANTHER" id="PTHR34280:SF15">
    <property type="entry name" value="TRANSCRIPTION FACTOR"/>
    <property type="match status" value="1"/>
</dbReference>
<name>D7TAT1_VITVI</name>
<evidence type="ECO:0000313" key="2">
    <source>
        <dbReference type="EMBL" id="CBI27604.3"/>
    </source>
</evidence>
<evidence type="ECO:0000256" key="1">
    <source>
        <dbReference type="SAM" id="SignalP"/>
    </source>
</evidence>
<dbReference type="Proteomes" id="UP000009183">
    <property type="component" value="Chromosome 1"/>
</dbReference>
<protein>
    <submittedName>
        <fullName evidence="2">Uncharacterized protein</fullName>
    </submittedName>
</protein>
<feature type="signal peptide" evidence="1">
    <location>
        <begin position="1"/>
        <end position="25"/>
    </location>
</feature>
<evidence type="ECO:0000313" key="3">
    <source>
        <dbReference type="Proteomes" id="UP000009183"/>
    </source>
</evidence>
<dbReference type="EMBL" id="FN595754">
    <property type="protein sequence ID" value="CBI27604.3"/>
    <property type="molecule type" value="Genomic_DNA"/>
</dbReference>
<accession>D7TAT1</accession>
<proteinExistence type="predicted"/>
<organism evidence="2 3">
    <name type="scientific">Vitis vinifera</name>
    <name type="common">Grape</name>
    <dbReference type="NCBI Taxonomy" id="29760"/>
    <lineage>
        <taxon>Eukaryota</taxon>
        <taxon>Viridiplantae</taxon>
        <taxon>Streptophyta</taxon>
        <taxon>Embryophyta</taxon>
        <taxon>Tracheophyta</taxon>
        <taxon>Spermatophyta</taxon>
        <taxon>Magnoliopsida</taxon>
        <taxon>eudicotyledons</taxon>
        <taxon>Gunneridae</taxon>
        <taxon>Pentapetalae</taxon>
        <taxon>rosids</taxon>
        <taxon>Vitales</taxon>
        <taxon>Vitaceae</taxon>
        <taxon>Viteae</taxon>
        <taxon>Vitis</taxon>
    </lineage>
</organism>
<gene>
    <name evidence="2" type="ordered locus">VIT_01s0010g03080</name>
</gene>
<feature type="chain" id="PRO_5003106173" evidence="1">
    <location>
        <begin position="26"/>
        <end position="87"/>
    </location>
</feature>
<sequence length="87" mass="9974">MGKHGHLQEHRTVICTMFLFLAAYSIPKLNLNDSLVGSSKEEVFFDSQPWLESDCEDFFTISADSTLPYHGNIYSNEPKQFQRNSLT</sequence>
<dbReference type="InterPro" id="IPR038947">
    <property type="entry name" value="At3g27210-like"/>
</dbReference>
<dbReference type="AlphaFoldDB" id="D7TAT1"/>
<dbReference type="InParanoid" id="D7TAT1"/>
<reference evidence="3" key="1">
    <citation type="journal article" date="2007" name="Nature">
        <title>The grapevine genome sequence suggests ancestral hexaploidization in major angiosperm phyla.</title>
        <authorList>
            <consortium name="The French-Italian Public Consortium for Grapevine Genome Characterization."/>
            <person name="Jaillon O."/>
            <person name="Aury J.-M."/>
            <person name="Noel B."/>
            <person name="Policriti A."/>
            <person name="Clepet C."/>
            <person name="Casagrande A."/>
            <person name="Choisne N."/>
            <person name="Aubourg S."/>
            <person name="Vitulo N."/>
            <person name="Jubin C."/>
            <person name="Vezzi A."/>
            <person name="Legeai F."/>
            <person name="Hugueney P."/>
            <person name="Dasilva C."/>
            <person name="Horner D."/>
            <person name="Mica E."/>
            <person name="Jublot D."/>
            <person name="Poulain J."/>
            <person name="Bruyere C."/>
            <person name="Billault A."/>
            <person name="Segurens B."/>
            <person name="Gouyvenoux M."/>
            <person name="Ugarte E."/>
            <person name="Cattonaro F."/>
            <person name="Anthouard V."/>
            <person name="Vico V."/>
            <person name="Del Fabbro C."/>
            <person name="Alaux M."/>
            <person name="Di Gaspero G."/>
            <person name="Dumas V."/>
            <person name="Felice N."/>
            <person name="Paillard S."/>
            <person name="Juman I."/>
            <person name="Moroldo M."/>
            <person name="Scalabrin S."/>
            <person name="Canaguier A."/>
            <person name="Le Clainche I."/>
            <person name="Malacrida G."/>
            <person name="Durand E."/>
            <person name="Pesole G."/>
            <person name="Laucou V."/>
            <person name="Chatelet P."/>
            <person name="Merdinoglu D."/>
            <person name="Delledonne M."/>
            <person name="Pezzotti M."/>
            <person name="Lecharny A."/>
            <person name="Scarpelli C."/>
            <person name="Artiguenave F."/>
            <person name="Pe M.E."/>
            <person name="Valle G."/>
            <person name="Morgante M."/>
            <person name="Caboche M."/>
            <person name="Adam-Blondon A.-F."/>
            <person name="Weissenbach J."/>
            <person name="Quetier F."/>
            <person name="Wincker P."/>
        </authorList>
    </citation>
    <scope>NUCLEOTIDE SEQUENCE [LARGE SCALE GENOMIC DNA]</scope>
    <source>
        <strain evidence="3">cv. Pinot noir / PN40024</strain>
    </source>
</reference>